<feature type="domain" description="Fe2OG dioxygenase" evidence="9">
    <location>
        <begin position="99"/>
        <end position="196"/>
    </location>
</feature>
<keyword evidence="11" id="KW-1185">Reference proteome</keyword>
<dbReference type="InterPro" id="IPR005123">
    <property type="entry name" value="Oxoglu/Fe-dep_dioxygenase_dom"/>
</dbReference>
<dbReference type="Gene3D" id="2.60.120.590">
    <property type="entry name" value="Alpha-ketoglutarate-dependent dioxygenase AlkB-like"/>
    <property type="match status" value="1"/>
</dbReference>
<name>A0A177NYY3_9GAMM</name>
<dbReference type="GO" id="GO:0032451">
    <property type="term" value="F:demethylase activity"/>
    <property type="evidence" value="ECO:0007669"/>
    <property type="project" value="UniProtKB-ARBA"/>
</dbReference>
<comment type="caution">
    <text evidence="10">The sequence shown here is derived from an EMBL/GenBank/DDBJ whole genome shotgun (WGS) entry which is preliminary data.</text>
</comment>
<keyword evidence="3" id="KW-0227">DNA damage</keyword>
<comment type="cofactor">
    <cofactor evidence="1">
        <name>Fe(2+)</name>
        <dbReference type="ChEBI" id="CHEBI:29033"/>
    </cofactor>
</comment>
<evidence type="ECO:0000256" key="7">
    <source>
        <dbReference type="ARBA" id="ARBA00023004"/>
    </source>
</evidence>
<proteinExistence type="predicted"/>
<sequence>MNQAIADNLAPFDGELYWLRGFYPTASADDHFERLLTELTWQSEQIHLFGRWVTVPRLMAWYGDADAHYRYSGVDHAPLPWTAHLQALRGELETACEHPFNSVLANLYRDGRDSMGLHADDEPELGRNPLIASLSFGDSRLLRFRHKRGRETLDIDLAHGDLLIMAGSLQHHWRHELPKTRLAKQARINLTFRRIAAPPSPLGQSAPN</sequence>
<accession>A0A177NYY3</accession>
<evidence type="ECO:0000256" key="6">
    <source>
        <dbReference type="ARBA" id="ARBA00023002"/>
    </source>
</evidence>
<dbReference type="InterPro" id="IPR037151">
    <property type="entry name" value="AlkB-like_sf"/>
</dbReference>
<gene>
    <name evidence="10" type="ORF">A1355_21735</name>
</gene>
<dbReference type="SUPFAM" id="SSF51197">
    <property type="entry name" value="Clavaminate synthase-like"/>
    <property type="match status" value="1"/>
</dbReference>
<dbReference type="STRING" id="702114.A1355_21735"/>
<keyword evidence="7" id="KW-0408">Iron</keyword>
<keyword evidence="8" id="KW-0234">DNA repair</keyword>
<evidence type="ECO:0000256" key="2">
    <source>
        <dbReference type="ARBA" id="ARBA00022723"/>
    </source>
</evidence>
<keyword evidence="5" id="KW-0223">Dioxygenase</keyword>
<evidence type="ECO:0000313" key="10">
    <source>
        <dbReference type="EMBL" id="OAI23238.1"/>
    </source>
</evidence>
<dbReference type="GO" id="GO:0016787">
    <property type="term" value="F:hydrolase activity"/>
    <property type="evidence" value="ECO:0007669"/>
    <property type="project" value="UniProtKB-ARBA"/>
</dbReference>
<evidence type="ECO:0000256" key="8">
    <source>
        <dbReference type="ARBA" id="ARBA00023204"/>
    </source>
</evidence>
<dbReference type="EMBL" id="LUUK01000064">
    <property type="protein sequence ID" value="OAI23238.1"/>
    <property type="molecule type" value="Genomic_DNA"/>
</dbReference>
<dbReference type="GO" id="GO:0006307">
    <property type="term" value="P:DNA alkylation repair"/>
    <property type="evidence" value="ECO:0007669"/>
    <property type="project" value="InterPro"/>
</dbReference>
<keyword evidence="2" id="KW-0479">Metal-binding</keyword>
<dbReference type="PANTHER" id="PTHR31212:SF4">
    <property type="entry name" value="ALPHA-KETOGLUTARATE-DEPENDENT DIOXYGENASE ALKB HOMOLOG 3"/>
    <property type="match status" value="1"/>
</dbReference>
<dbReference type="GO" id="GO:0051213">
    <property type="term" value="F:dioxygenase activity"/>
    <property type="evidence" value="ECO:0007669"/>
    <property type="project" value="UniProtKB-KW"/>
</dbReference>
<evidence type="ECO:0000256" key="5">
    <source>
        <dbReference type="ARBA" id="ARBA00022964"/>
    </source>
</evidence>
<evidence type="ECO:0000256" key="3">
    <source>
        <dbReference type="ARBA" id="ARBA00022763"/>
    </source>
</evidence>
<evidence type="ECO:0000259" key="9">
    <source>
        <dbReference type="PROSITE" id="PS51471"/>
    </source>
</evidence>
<dbReference type="GO" id="GO:0140097">
    <property type="term" value="F:catalytic activity, acting on DNA"/>
    <property type="evidence" value="ECO:0007669"/>
    <property type="project" value="UniProtKB-ARBA"/>
</dbReference>
<organism evidence="10 11">
    <name type="scientific">Methylomonas koyamae</name>
    <dbReference type="NCBI Taxonomy" id="702114"/>
    <lineage>
        <taxon>Bacteria</taxon>
        <taxon>Pseudomonadati</taxon>
        <taxon>Pseudomonadota</taxon>
        <taxon>Gammaproteobacteria</taxon>
        <taxon>Methylococcales</taxon>
        <taxon>Methylococcaceae</taxon>
        <taxon>Methylomonas</taxon>
    </lineage>
</organism>
<dbReference type="FunFam" id="2.60.120.590:FF:000004">
    <property type="entry name" value="DNA oxidative demethylase ALKBH2"/>
    <property type="match status" value="1"/>
</dbReference>
<reference evidence="11" key="1">
    <citation type="submission" date="2016-03" db="EMBL/GenBank/DDBJ databases">
        <authorList>
            <person name="Heylen K."/>
            <person name="De Vos P."/>
            <person name="Vekeman B."/>
        </authorList>
    </citation>
    <scope>NUCLEOTIDE SEQUENCE [LARGE SCALE GENOMIC DNA]</scope>
    <source>
        <strain evidence="11">R-45383</strain>
    </source>
</reference>
<dbReference type="Pfam" id="PF13532">
    <property type="entry name" value="2OG-FeII_Oxy_2"/>
    <property type="match status" value="1"/>
</dbReference>
<dbReference type="AlphaFoldDB" id="A0A177NYY3"/>
<evidence type="ECO:0000256" key="1">
    <source>
        <dbReference type="ARBA" id="ARBA00001954"/>
    </source>
</evidence>
<keyword evidence="4" id="KW-0460">Magnesium</keyword>
<evidence type="ECO:0000256" key="4">
    <source>
        <dbReference type="ARBA" id="ARBA00022842"/>
    </source>
</evidence>
<dbReference type="InterPro" id="IPR032854">
    <property type="entry name" value="ALKBH3"/>
</dbReference>
<dbReference type="InterPro" id="IPR027450">
    <property type="entry name" value="AlkB-like"/>
</dbReference>
<evidence type="ECO:0000313" key="11">
    <source>
        <dbReference type="Proteomes" id="UP000077628"/>
    </source>
</evidence>
<dbReference type="GO" id="GO:0046872">
    <property type="term" value="F:metal ion binding"/>
    <property type="evidence" value="ECO:0007669"/>
    <property type="project" value="UniProtKB-KW"/>
</dbReference>
<dbReference type="GO" id="GO:0016705">
    <property type="term" value="F:oxidoreductase activity, acting on paired donors, with incorporation or reduction of molecular oxygen"/>
    <property type="evidence" value="ECO:0007669"/>
    <property type="project" value="UniProtKB-ARBA"/>
</dbReference>
<dbReference type="RefSeq" id="WP_064025951.1">
    <property type="nucleotide sequence ID" value="NZ_LUUK01000064.1"/>
</dbReference>
<dbReference type="PANTHER" id="PTHR31212">
    <property type="entry name" value="ALPHA-KETOGLUTARATE-DEPENDENT DIOXYGENASE ALKB HOMOLOG 3"/>
    <property type="match status" value="1"/>
</dbReference>
<keyword evidence="6" id="KW-0560">Oxidoreductase</keyword>
<dbReference type="PROSITE" id="PS51471">
    <property type="entry name" value="FE2OG_OXY"/>
    <property type="match status" value="1"/>
</dbReference>
<dbReference type="Proteomes" id="UP000077628">
    <property type="component" value="Unassembled WGS sequence"/>
</dbReference>
<protein>
    <submittedName>
        <fullName evidence="10">2OG-Fe(II) oxygenase</fullName>
    </submittedName>
</protein>